<dbReference type="Proteomes" id="UP000800041">
    <property type="component" value="Unassembled WGS sequence"/>
</dbReference>
<protein>
    <submittedName>
        <fullName evidence="1">Uncharacterized protein</fullName>
    </submittedName>
</protein>
<dbReference type="EMBL" id="ML977137">
    <property type="protein sequence ID" value="KAF1992459.1"/>
    <property type="molecule type" value="Genomic_DNA"/>
</dbReference>
<gene>
    <name evidence="1" type="ORF">K402DRAFT_6777</name>
</gene>
<dbReference type="OrthoDB" id="5130616at2759"/>
<keyword evidence="2" id="KW-1185">Reference proteome</keyword>
<proteinExistence type="predicted"/>
<reference evidence="1" key="1">
    <citation type="journal article" date="2020" name="Stud. Mycol.">
        <title>101 Dothideomycetes genomes: a test case for predicting lifestyles and emergence of pathogens.</title>
        <authorList>
            <person name="Haridas S."/>
            <person name="Albert R."/>
            <person name="Binder M."/>
            <person name="Bloem J."/>
            <person name="Labutti K."/>
            <person name="Salamov A."/>
            <person name="Andreopoulos B."/>
            <person name="Baker S."/>
            <person name="Barry K."/>
            <person name="Bills G."/>
            <person name="Bluhm B."/>
            <person name="Cannon C."/>
            <person name="Castanera R."/>
            <person name="Culley D."/>
            <person name="Daum C."/>
            <person name="Ezra D."/>
            <person name="Gonzalez J."/>
            <person name="Henrissat B."/>
            <person name="Kuo A."/>
            <person name="Liang C."/>
            <person name="Lipzen A."/>
            <person name="Lutzoni F."/>
            <person name="Magnuson J."/>
            <person name="Mondo S."/>
            <person name="Nolan M."/>
            <person name="Ohm R."/>
            <person name="Pangilinan J."/>
            <person name="Park H.-J."/>
            <person name="Ramirez L."/>
            <person name="Alfaro M."/>
            <person name="Sun H."/>
            <person name="Tritt A."/>
            <person name="Yoshinaga Y."/>
            <person name="Zwiers L.-H."/>
            <person name="Turgeon B."/>
            <person name="Goodwin S."/>
            <person name="Spatafora J."/>
            <person name="Crous P."/>
            <person name="Grigoriev I."/>
        </authorList>
    </citation>
    <scope>NUCLEOTIDE SEQUENCE</scope>
    <source>
        <strain evidence="1">CBS 113979</strain>
    </source>
</reference>
<organism evidence="1 2">
    <name type="scientific">Aulographum hederae CBS 113979</name>
    <dbReference type="NCBI Taxonomy" id="1176131"/>
    <lineage>
        <taxon>Eukaryota</taxon>
        <taxon>Fungi</taxon>
        <taxon>Dikarya</taxon>
        <taxon>Ascomycota</taxon>
        <taxon>Pezizomycotina</taxon>
        <taxon>Dothideomycetes</taxon>
        <taxon>Pleosporomycetidae</taxon>
        <taxon>Aulographales</taxon>
        <taxon>Aulographaceae</taxon>
    </lineage>
</organism>
<dbReference type="AlphaFoldDB" id="A0A6G1HHF5"/>
<sequence>MAHLLSLSAELIHEIISYIPNPSELSNLSMTCTELNIFAIPYLYHKVVIDIRKGDQILAFARSLQGASYGHIRFLIFVDNRCPSIGDAGIFRKGEDSIRRGRDLNSFDRFGSELAMRFIFYQLQPDSLHGFG</sequence>
<evidence type="ECO:0000313" key="1">
    <source>
        <dbReference type="EMBL" id="KAF1992459.1"/>
    </source>
</evidence>
<accession>A0A6G1HHF5</accession>
<name>A0A6G1HHF5_9PEZI</name>
<evidence type="ECO:0000313" key="2">
    <source>
        <dbReference type="Proteomes" id="UP000800041"/>
    </source>
</evidence>